<dbReference type="AlphaFoldDB" id="A0AAD9CXS2"/>
<dbReference type="GO" id="GO:0000175">
    <property type="term" value="F:3'-5'-RNA exonuclease activity"/>
    <property type="evidence" value="ECO:0007669"/>
    <property type="project" value="TreeGrafter"/>
</dbReference>
<dbReference type="GO" id="GO:0000932">
    <property type="term" value="C:P-body"/>
    <property type="evidence" value="ECO:0007669"/>
    <property type="project" value="TreeGrafter"/>
</dbReference>
<dbReference type="Proteomes" id="UP001182556">
    <property type="component" value="Unassembled WGS sequence"/>
</dbReference>
<name>A0AAD9CXS2_PAPLA</name>
<dbReference type="SMART" id="SM00955">
    <property type="entry name" value="RNB"/>
    <property type="match status" value="1"/>
</dbReference>
<dbReference type="EMBL" id="JAODAN010000005">
    <property type="protein sequence ID" value="KAK1924046.1"/>
    <property type="molecule type" value="Genomic_DNA"/>
</dbReference>
<dbReference type="InterPro" id="IPR012340">
    <property type="entry name" value="NA-bd_OB-fold"/>
</dbReference>
<sequence length="988" mass="109384">MDFRDKPARYPPRYAARRLDKLRHAKELGVQHTEFNKPRRVELPLPTVPVRLERKVHEEKVDYQAGKVGITNERRAYFETPEALEESDWSSAEGEAVILEAGRIVEVRRSASTTLGMVLASMVVSGKPRFLLLRTSGEVWPISSNDVQFIMPSSLIRPSLARECWSPELVDLWAQGDESTGAEVSEAMAPMLKARRKAVMVLRKISRETERMCGKLVGDIGRSKFGGIEGLWDKLASDQENERVGISSAEAAEIMLNAAQEELPEEERTEIKVKPSTLPAYAAHNLLMGRADLFLADQGDMAASGRFLVRSRAERAQMQAVSRLVQARSVEDRAVFSRFVDKVKKVVQYSMNLKQEAPHHVREYKPADMEIEPWTEEEKAIISTLLLRLFETRSTQVQSAEAYATHIMKALKVYPEEMTLDRTMIASFFADMGVLPPWENLKRSEVREAESRALAVSGLRPSSDIDMLHGNELDELRHDFTSQKVFVIDDATASELDDGISVERIPGSDSVWIHVHIADPTRFISLNSSIATRASFRGSSVYLPEGNVPLFPLEVIMKELSLGAKVERDDGAQGTMTFSTKLSPNGKVMDSAVRMGWIKKPRVVTYSSVNDVLGVPNGTLTRPLGTPMAFQAPQSGAISFSAEDVEDLRLIQKFASACRSQRLRQAGLEYSNPTDISFKIITDIPAGPDNYFDLAQLPAKPSFFPGLPIINYTVPVPATTYRGLPSTSIVSEMMILAGRNAAQFCLDRKLPAPYRSSKAPTPIALPGHKAVTLDELLAMRDPESGLIDAYTLNAANIYSAPGDISMTPAEHWSMGFTDKIGYLRATSPLRRFDDMLVHWQIKSALAKERGLSNAHVLASEIPEEDMRELALRSEPAQRKARKVGNTALEWWQAGLFASRLREPRPDAYTFGEDAVDLSAPMPAKVAGHTVYGTTSNANTTPIVIPALGLKARLPGRGKSNLVIGQDVTVRLIGAQQWPAAIIDVQLVD</sequence>
<evidence type="ECO:0000313" key="2">
    <source>
        <dbReference type="EMBL" id="KAK1924046.1"/>
    </source>
</evidence>
<dbReference type="Pfam" id="PF00773">
    <property type="entry name" value="RNB"/>
    <property type="match status" value="1"/>
</dbReference>
<evidence type="ECO:0000259" key="1">
    <source>
        <dbReference type="SMART" id="SM00955"/>
    </source>
</evidence>
<reference evidence="2" key="1">
    <citation type="submission" date="2023-02" db="EMBL/GenBank/DDBJ databases">
        <title>Identification and recombinant expression of a fungal hydrolase from Papiliotrema laurentii that hydrolyzes apple cutin and clears colloidal polyester polyurethane.</title>
        <authorList>
            <consortium name="DOE Joint Genome Institute"/>
            <person name="Roman V.A."/>
            <person name="Bojanowski C."/>
            <person name="Crable B.R."/>
            <person name="Wagner D.N."/>
            <person name="Hung C.S."/>
            <person name="Nadeau L.J."/>
            <person name="Schratz L."/>
            <person name="Haridas S."/>
            <person name="Pangilinan J."/>
            <person name="Lipzen A."/>
            <person name="Na H."/>
            <person name="Yan M."/>
            <person name="Ng V."/>
            <person name="Grigoriev I.V."/>
            <person name="Spatafora J.W."/>
            <person name="Barlow D."/>
            <person name="Biffinger J."/>
            <person name="Kelley-Loughnane N."/>
            <person name="Varaljay V.A."/>
            <person name="Crookes-Goodson W.J."/>
        </authorList>
    </citation>
    <scope>NUCLEOTIDE SEQUENCE</scope>
    <source>
        <strain evidence="2">5307AH</strain>
    </source>
</reference>
<evidence type="ECO:0000313" key="3">
    <source>
        <dbReference type="Proteomes" id="UP001182556"/>
    </source>
</evidence>
<dbReference type="GO" id="GO:0006402">
    <property type="term" value="P:mRNA catabolic process"/>
    <property type="evidence" value="ECO:0007669"/>
    <property type="project" value="TreeGrafter"/>
</dbReference>
<dbReference type="InterPro" id="IPR050180">
    <property type="entry name" value="RNR_Ribonuclease"/>
</dbReference>
<dbReference type="PANTHER" id="PTHR23355:SF65">
    <property type="entry name" value="EXORIBONUCLEASE CYT-4, PUTATIVE (AFU_ORTHOLOGUE AFUA_7G01550)-RELATED"/>
    <property type="match status" value="1"/>
</dbReference>
<protein>
    <submittedName>
        <fullName evidence="2">Exoribonuclease II</fullName>
    </submittedName>
</protein>
<dbReference type="PANTHER" id="PTHR23355">
    <property type="entry name" value="RIBONUCLEASE"/>
    <property type="match status" value="1"/>
</dbReference>
<accession>A0AAD9CXS2</accession>
<gene>
    <name evidence="2" type="ORF">DB88DRAFT_438142</name>
</gene>
<organism evidence="2 3">
    <name type="scientific">Papiliotrema laurentii</name>
    <name type="common">Cryptococcus laurentii</name>
    <dbReference type="NCBI Taxonomy" id="5418"/>
    <lineage>
        <taxon>Eukaryota</taxon>
        <taxon>Fungi</taxon>
        <taxon>Dikarya</taxon>
        <taxon>Basidiomycota</taxon>
        <taxon>Agaricomycotina</taxon>
        <taxon>Tremellomycetes</taxon>
        <taxon>Tremellales</taxon>
        <taxon>Rhynchogastremaceae</taxon>
        <taxon>Papiliotrema</taxon>
    </lineage>
</organism>
<feature type="domain" description="RNB" evidence="1">
    <location>
        <begin position="477"/>
        <end position="847"/>
    </location>
</feature>
<dbReference type="SUPFAM" id="SSF50249">
    <property type="entry name" value="Nucleic acid-binding proteins"/>
    <property type="match status" value="1"/>
</dbReference>
<comment type="caution">
    <text evidence="2">The sequence shown here is derived from an EMBL/GenBank/DDBJ whole genome shotgun (WGS) entry which is preliminary data.</text>
</comment>
<keyword evidence="3" id="KW-1185">Reference proteome</keyword>
<dbReference type="InterPro" id="IPR001900">
    <property type="entry name" value="RNase_II/R"/>
</dbReference>
<dbReference type="GO" id="GO:0003723">
    <property type="term" value="F:RNA binding"/>
    <property type="evidence" value="ECO:0007669"/>
    <property type="project" value="InterPro"/>
</dbReference>
<proteinExistence type="predicted"/>